<evidence type="ECO:0000256" key="1">
    <source>
        <dbReference type="SAM" id="SignalP"/>
    </source>
</evidence>
<dbReference type="AlphaFoldDB" id="A0A9J7BTB9"/>
<feature type="signal peptide" evidence="1">
    <location>
        <begin position="1"/>
        <end position="19"/>
    </location>
</feature>
<dbReference type="Proteomes" id="UP001059380">
    <property type="component" value="Chromosome"/>
</dbReference>
<keyword evidence="1" id="KW-0732">Signal</keyword>
<reference evidence="2" key="1">
    <citation type="submission" date="2021-04" db="EMBL/GenBank/DDBJ databases">
        <title>Phylogenetic analysis of Acidobacteriaceae.</title>
        <authorList>
            <person name="Qiu L."/>
            <person name="Zhang Q."/>
        </authorList>
    </citation>
    <scope>NUCLEOTIDE SEQUENCE</scope>
    <source>
        <strain evidence="2">DSM 25168</strain>
    </source>
</reference>
<name>A0A9J7BTB9_9BACT</name>
<dbReference type="KEGG" id="orp:MOP44_03400"/>
<organism evidence="2 3">
    <name type="scientific">Occallatibacter riparius</name>
    <dbReference type="NCBI Taxonomy" id="1002689"/>
    <lineage>
        <taxon>Bacteria</taxon>
        <taxon>Pseudomonadati</taxon>
        <taxon>Acidobacteriota</taxon>
        <taxon>Terriglobia</taxon>
        <taxon>Terriglobales</taxon>
        <taxon>Acidobacteriaceae</taxon>
        <taxon>Occallatibacter</taxon>
    </lineage>
</organism>
<dbReference type="EMBL" id="CP093313">
    <property type="protein sequence ID" value="UWZ84994.1"/>
    <property type="molecule type" value="Genomic_DNA"/>
</dbReference>
<protein>
    <submittedName>
        <fullName evidence="2">DUF2911 domain-containing protein</fullName>
    </submittedName>
</protein>
<evidence type="ECO:0000313" key="2">
    <source>
        <dbReference type="EMBL" id="UWZ84994.1"/>
    </source>
</evidence>
<dbReference type="InterPro" id="IPR021314">
    <property type="entry name" value="DUF2911"/>
</dbReference>
<gene>
    <name evidence="2" type="ORF">MOP44_03400</name>
</gene>
<dbReference type="RefSeq" id="WP_260794500.1">
    <property type="nucleotide sequence ID" value="NZ_CP093313.1"/>
</dbReference>
<evidence type="ECO:0000313" key="3">
    <source>
        <dbReference type="Proteomes" id="UP001059380"/>
    </source>
</evidence>
<accession>A0A9J7BTB9</accession>
<proteinExistence type="predicted"/>
<sequence length="175" mass="18651">MKRLLVCTGLLAASLFAVAQQKPAASPAEKATGTVGGHTVTIDYSAPSVKGREGQLFGKDGRISKDPHYPIWRAGANAATTLTTDGAIKVGDINVPASKYTLFVDISDPDNWTLVVNKKTGEWGLAYDASQDLGKTKMDMSKPSSMVEKLKYTIADGKLTLAWENHQASVPLSAQ</sequence>
<feature type="chain" id="PRO_5039912062" evidence="1">
    <location>
        <begin position="20"/>
        <end position="175"/>
    </location>
</feature>
<keyword evidence="3" id="KW-1185">Reference proteome</keyword>
<dbReference type="Pfam" id="PF11138">
    <property type="entry name" value="DUF2911"/>
    <property type="match status" value="1"/>
</dbReference>